<feature type="domain" description="DUF294" evidence="2">
    <location>
        <begin position="221"/>
        <end position="363"/>
    </location>
</feature>
<dbReference type="SUPFAM" id="SSF81301">
    <property type="entry name" value="Nucleotidyltransferase"/>
    <property type="match status" value="1"/>
</dbReference>
<dbReference type="Pfam" id="PF03445">
    <property type="entry name" value="DUF294"/>
    <property type="match status" value="1"/>
</dbReference>
<sequence>MRTSWRHLFDEGGFNFDGVLAPLQEVLGPDEQSLPDLRARQPALARALLQLQLPAWLVSELISDHNDLIYRRAIDQALLSMQEQGWGAPPVGFCVLVMGSGGRHESLLHPDQDNALIVEDYPPERHTEIDSWFLNFAERFTATLDEAGIPFCRGEVMASRPLWRKPISEWCHQMHLWMGQRRVKLVQMSNILLDYSPVYGDEALAERLRVFIQQQIPEAGLFLHEMAELFDEAPVALDRFDRLQGDGRDAPHPNAINLKRQGLLPLTAALRLLALKKGCPEVASRARIEWMCRHQVLTQDLCWRLKRAFEHLMDLLLRSQLTTLSAGGTADNWLDLSTLCDAELRGLQWDLQQVKAFQHHVRHGK</sequence>
<evidence type="ECO:0000259" key="1">
    <source>
        <dbReference type="Pfam" id="PF03445"/>
    </source>
</evidence>
<dbReference type="InterPro" id="IPR018821">
    <property type="entry name" value="DUF294_put_nucleoTrafse_sb-bd"/>
</dbReference>
<evidence type="ECO:0000259" key="2">
    <source>
        <dbReference type="Pfam" id="PF10335"/>
    </source>
</evidence>
<accession>A0ABY1RWE0</accession>
<dbReference type="RefSeq" id="WP_239041955.1">
    <property type="nucleotide sequence ID" value="NZ_BAAAEY010000002.1"/>
</dbReference>
<dbReference type="CDD" id="cd05401">
    <property type="entry name" value="NT_GlnE_GlnD_like"/>
    <property type="match status" value="1"/>
</dbReference>
<evidence type="ECO:0000313" key="3">
    <source>
        <dbReference type="EMBL" id="SMR69543.1"/>
    </source>
</evidence>
<organism evidence="3 4">
    <name type="scientific">Marinobacterium sediminicola</name>
    <dbReference type="NCBI Taxonomy" id="518898"/>
    <lineage>
        <taxon>Bacteria</taxon>
        <taxon>Pseudomonadati</taxon>
        <taxon>Pseudomonadota</taxon>
        <taxon>Gammaproteobacteria</taxon>
        <taxon>Oceanospirillales</taxon>
        <taxon>Oceanospirillaceae</taxon>
        <taxon>Marinobacterium</taxon>
    </lineage>
</organism>
<dbReference type="EMBL" id="FXWV01000001">
    <property type="protein sequence ID" value="SMR69543.1"/>
    <property type="molecule type" value="Genomic_DNA"/>
</dbReference>
<name>A0ABY1RWE0_9GAMM</name>
<feature type="domain" description="Protein-PII uridylyltransferase N-terminal" evidence="1">
    <location>
        <begin position="40"/>
        <end position="180"/>
    </location>
</feature>
<dbReference type="Pfam" id="PF10335">
    <property type="entry name" value="DUF294_C"/>
    <property type="match status" value="1"/>
</dbReference>
<dbReference type="InterPro" id="IPR005105">
    <property type="entry name" value="GlnD_Uridyltrans_N"/>
</dbReference>
<keyword evidence="4" id="KW-1185">Reference proteome</keyword>
<reference evidence="3 4" key="1">
    <citation type="submission" date="2017-05" db="EMBL/GenBank/DDBJ databases">
        <authorList>
            <person name="Varghese N."/>
            <person name="Submissions S."/>
        </authorList>
    </citation>
    <scope>NUCLEOTIDE SEQUENCE [LARGE SCALE GENOMIC DNA]</scope>
    <source>
        <strain evidence="3 4">CGMCC 1.7287</strain>
    </source>
</reference>
<dbReference type="InterPro" id="IPR043519">
    <property type="entry name" value="NT_sf"/>
</dbReference>
<protein>
    <submittedName>
        <fullName evidence="3">CBS domain-containing protein</fullName>
    </submittedName>
</protein>
<comment type="caution">
    <text evidence="3">The sequence shown here is derived from an EMBL/GenBank/DDBJ whole genome shotgun (WGS) entry which is preliminary data.</text>
</comment>
<proteinExistence type="predicted"/>
<evidence type="ECO:0000313" key="4">
    <source>
        <dbReference type="Proteomes" id="UP001159257"/>
    </source>
</evidence>
<dbReference type="Proteomes" id="UP001159257">
    <property type="component" value="Unassembled WGS sequence"/>
</dbReference>
<gene>
    <name evidence="3" type="ORF">SAMN04487964_101284</name>
</gene>